<accession>A0A9X1IQM8</accession>
<evidence type="ECO:0000256" key="3">
    <source>
        <dbReference type="ARBA" id="ARBA00023163"/>
    </source>
</evidence>
<dbReference type="Pfam" id="PF03472">
    <property type="entry name" value="Autoind_bind"/>
    <property type="match status" value="1"/>
</dbReference>
<dbReference type="PANTHER" id="PTHR44688:SF16">
    <property type="entry name" value="DNA-BINDING TRANSCRIPTIONAL ACTIVATOR DEVR_DOSR"/>
    <property type="match status" value="1"/>
</dbReference>
<dbReference type="Pfam" id="PF00196">
    <property type="entry name" value="GerE"/>
    <property type="match status" value="1"/>
</dbReference>
<dbReference type="InterPro" id="IPR005143">
    <property type="entry name" value="TF_LuxR_autoind-bd_dom"/>
</dbReference>
<protein>
    <submittedName>
        <fullName evidence="5">Autoinducer binding domain-containing protein</fullName>
    </submittedName>
</protein>
<dbReference type="Gene3D" id="1.10.10.10">
    <property type="entry name" value="Winged helix-like DNA-binding domain superfamily/Winged helix DNA-binding domain"/>
    <property type="match status" value="1"/>
</dbReference>
<dbReference type="InterPro" id="IPR000792">
    <property type="entry name" value="Tscrpt_reg_LuxR_C"/>
</dbReference>
<sequence length="235" mass="26575">MDDILRKIADASTLPLLWRQMTRYFSRHGFDGLSYYWVRTGTNLPATIPLQHGFSKEEIELYLSLDFQRLDIVPRAALAAGMPVRWTDMWRNTELTSEERDFLRALREINFSDGFSMPCYGPNNRNAVVGVSRMTPHTDASPSHMALLHFAAQAAHLRICALFADEVTRDRQLSTREKEILDWVARGKSNNVIAEILAISPGTVDTYMRRIYEKLEVSDRTSAAVKGVGLGLIAA</sequence>
<keyword evidence="1" id="KW-0805">Transcription regulation</keyword>
<dbReference type="CDD" id="cd06170">
    <property type="entry name" value="LuxR_C_like"/>
    <property type="match status" value="1"/>
</dbReference>
<evidence type="ECO:0000256" key="1">
    <source>
        <dbReference type="ARBA" id="ARBA00023015"/>
    </source>
</evidence>
<dbReference type="SMART" id="SM00421">
    <property type="entry name" value="HTH_LUXR"/>
    <property type="match status" value="1"/>
</dbReference>
<dbReference type="PROSITE" id="PS50043">
    <property type="entry name" value="HTH_LUXR_2"/>
    <property type="match status" value="1"/>
</dbReference>
<keyword evidence="2" id="KW-0238">DNA-binding</keyword>
<dbReference type="PROSITE" id="PS00622">
    <property type="entry name" value="HTH_LUXR_1"/>
    <property type="match status" value="1"/>
</dbReference>
<dbReference type="SUPFAM" id="SSF46894">
    <property type="entry name" value="C-terminal effector domain of the bipartite response regulators"/>
    <property type="match status" value="1"/>
</dbReference>
<reference evidence="5" key="1">
    <citation type="submission" date="2021-05" db="EMBL/GenBank/DDBJ databases">
        <title>Genome of Sphingobium sp. strain.</title>
        <authorList>
            <person name="Fan R."/>
        </authorList>
    </citation>
    <scope>NUCLEOTIDE SEQUENCE</scope>
    <source>
        <strain evidence="5">H33</strain>
    </source>
</reference>
<keyword evidence="6" id="KW-1185">Reference proteome</keyword>
<proteinExistence type="predicted"/>
<dbReference type="InterPro" id="IPR016032">
    <property type="entry name" value="Sig_transdc_resp-reg_C-effctor"/>
</dbReference>
<evidence type="ECO:0000256" key="2">
    <source>
        <dbReference type="ARBA" id="ARBA00023125"/>
    </source>
</evidence>
<evidence type="ECO:0000313" key="6">
    <source>
        <dbReference type="Proteomes" id="UP001138757"/>
    </source>
</evidence>
<dbReference type="PANTHER" id="PTHR44688">
    <property type="entry name" value="DNA-BINDING TRANSCRIPTIONAL ACTIVATOR DEVR_DOSR"/>
    <property type="match status" value="1"/>
</dbReference>
<dbReference type="GO" id="GO:0006355">
    <property type="term" value="P:regulation of DNA-templated transcription"/>
    <property type="evidence" value="ECO:0007669"/>
    <property type="project" value="InterPro"/>
</dbReference>
<dbReference type="GO" id="GO:0003677">
    <property type="term" value="F:DNA binding"/>
    <property type="evidence" value="ECO:0007669"/>
    <property type="project" value="UniProtKB-KW"/>
</dbReference>
<feature type="domain" description="HTH luxR-type" evidence="4">
    <location>
        <begin position="166"/>
        <end position="231"/>
    </location>
</feature>
<dbReference type="EMBL" id="JAHGAW010000004">
    <property type="protein sequence ID" value="MBT2186853.1"/>
    <property type="molecule type" value="Genomic_DNA"/>
</dbReference>
<dbReference type="InterPro" id="IPR036388">
    <property type="entry name" value="WH-like_DNA-bd_sf"/>
</dbReference>
<dbReference type="PRINTS" id="PR00038">
    <property type="entry name" value="HTHLUXR"/>
</dbReference>
<organism evidence="5 6">
    <name type="scientific">Sphingobium nicotianae</name>
    <dbReference type="NCBI Taxonomy" id="2782607"/>
    <lineage>
        <taxon>Bacteria</taxon>
        <taxon>Pseudomonadati</taxon>
        <taxon>Pseudomonadota</taxon>
        <taxon>Alphaproteobacteria</taxon>
        <taxon>Sphingomonadales</taxon>
        <taxon>Sphingomonadaceae</taxon>
        <taxon>Sphingobium</taxon>
    </lineage>
</organism>
<evidence type="ECO:0000259" key="4">
    <source>
        <dbReference type="PROSITE" id="PS50043"/>
    </source>
</evidence>
<evidence type="ECO:0000313" key="5">
    <source>
        <dbReference type="EMBL" id="MBT2186853.1"/>
    </source>
</evidence>
<dbReference type="Gene3D" id="3.30.450.80">
    <property type="entry name" value="Transcription factor LuxR-like, autoinducer-binding domain"/>
    <property type="match status" value="1"/>
</dbReference>
<dbReference type="SUPFAM" id="SSF75516">
    <property type="entry name" value="Pheromone-binding domain of LuxR-like quorum-sensing transcription factors"/>
    <property type="match status" value="1"/>
</dbReference>
<keyword evidence="3" id="KW-0804">Transcription</keyword>
<comment type="caution">
    <text evidence="5">The sequence shown here is derived from an EMBL/GenBank/DDBJ whole genome shotgun (WGS) entry which is preliminary data.</text>
</comment>
<gene>
    <name evidence="5" type="ORF">KK488_07805</name>
</gene>
<dbReference type="InterPro" id="IPR036693">
    <property type="entry name" value="TF_LuxR_autoind-bd_dom_sf"/>
</dbReference>
<dbReference type="AlphaFoldDB" id="A0A9X1IQM8"/>
<dbReference type="Proteomes" id="UP001138757">
    <property type="component" value="Unassembled WGS sequence"/>
</dbReference>
<name>A0A9X1IQM8_9SPHN</name>